<dbReference type="CDD" id="cd07205">
    <property type="entry name" value="Pat_PNPLA6_PNPLA7_NTE1_like"/>
    <property type="match status" value="1"/>
</dbReference>
<keyword evidence="3 4" id="KW-0443">Lipid metabolism</keyword>
<keyword evidence="7" id="KW-1185">Reference proteome</keyword>
<feature type="short sequence motif" description="GXGXXG" evidence="4">
    <location>
        <begin position="38"/>
        <end position="43"/>
    </location>
</feature>
<dbReference type="AlphaFoldDB" id="A0A1X9YQV7"/>
<name>A0A1X9YQV7_9BACT</name>
<evidence type="ECO:0000256" key="2">
    <source>
        <dbReference type="ARBA" id="ARBA00022963"/>
    </source>
</evidence>
<dbReference type="GO" id="GO:0016787">
    <property type="term" value="F:hydrolase activity"/>
    <property type="evidence" value="ECO:0007669"/>
    <property type="project" value="UniProtKB-UniRule"/>
</dbReference>
<dbReference type="InterPro" id="IPR002641">
    <property type="entry name" value="PNPLA_dom"/>
</dbReference>
<dbReference type="PROSITE" id="PS51635">
    <property type="entry name" value="PNPLA"/>
    <property type="match status" value="1"/>
</dbReference>
<feature type="domain" description="PNPLA" evidence="5">
    <location>
        <begin position="34"/>
        <end position="229"/>
    </location>
</feature>
<feature type="active site" description="Proton acceptor" evidence="4">
    <location>
        <position position="216"/>
    </location>
</feature>
<dbReference type="InterPro" id="IPR016035">
    <property type="entry name" value="Acyl_Trfase/lysoPLipase"/>
</dbReference>
<dbReference type="EMBL" id="CP021235">
    <property type="protein sequence ID" value="ARS35253.1"/>
    <property type="molecule type" value="Genomic_DNA"/>
</dbReference>
<evidence type="ECO:0000259" key="5">
    <source>
        <dbReference type="PROSITE" id="PS51635"/>
    </source>
</evidence>
<reference evidence="7" key="1">
    <citation type="submission" date="2017-05" db="EMBL/GenBank/DDBJ databases">
        <authorList>
            <person name="Ray J."/>
            <person name="Price M."/>
            <person name="Deutschbauer A."/>
        </authorList>
    </citation>
    <scope>NUCLEOTIDE SEQUENCE [LARGE SCALE GENOMIC DNA]</scope>
    <source>
        <strain evidence="7">DSM 19842</strain>
    </source>
</reference>
<dbReference type="PANTHER" id="PTHR14226">
    <property type="entry name" value="NEUROPATHY TARGET ESTERASE/SWISS CHEESE D.MELANOGASTER"/>
    <property type="match status" value="1"/>
</dbReference>
<keyword evidence="1 4" id="KW-0378">Hydrolase</keyword>
<proteinExistence type="predicted"/>
<sequence length="776" mass="88380">MPCPLPPAPSRFLYILLLFCLLRAPGVEAQKVGLVLSGGGAKGIAHVGVLKALEEHNIPIDYIVGTSMGGIVGALYAAGYSPAEIEYLMNTQEFQKWARGAVEENYTYSYNAYRHNPALLRLGLAYDSTLQVHLNPSLVDDAPLNFALAQLLAQPAAKANYNFDSLMVPFRSVAADIYTQREVVLEEGQLADAVRATMTVPLFFRPIRVEGRRLYDGGLYNNFPVDVMKKEFSPDVIIGVNVSSKVYNEYPYKKDDLDLPQTLLYALLSKSDSTELGPKDIYVQPEVDDYTALDFNKVKSLFEAGYKEAQEEMPTIEKRIERRVTPAEIEQQRIAFREDFSTLSFDKVHVNGLTEQQARYVRNHFRRNGDGTYSMQEIKRGYFRLAAADNFYNLYPTIRYNPDKQHYDFALDLSTNTDLQLAVGGVLASRPIDNIYAGLEYNLLRRYLYTFSGSFYTGRFYQAARLRVRLDVPARFPFYLEPSYTYNNWNYISTKGFLLESTEDRQPFLEQSDKSYGLALGFTNTYKGKLVLSAAYAQTEDRYSNQLEIRSTDTLDRTAFDAYTAAVTFEFNNLNRRQYASAGRSFVASLRYINGEEKYKPGSTANQAQRASREHQWLKLRVSYERYHTLGQHSWGYLAEGVLSTQPFFQNYRSTLTTTPAFTPLPDSKTLFLDSFRNDRYVAAGLRYIFSPVPKLDLRAEGFLFQPYQAIRQDKEQQAYYGSTLSGTAFIGSGTVVYHGLPGPVSLSLNYYDDKAKRWGVLFHVGYILFQERPFE</sequence>
<dbReference type="InterPro" id="IPR050301">
    <property type="entry name" value="NTE"/>
</dbReference>
<keyword evidence="2 4" id="KW-0442">Lipid degradation</keyword>
<dbReference type="RefSeq" id="WP_051364366.1">
    <property type="nucleotide sequence ID" value="NZ_CP021235.1"/>
</dbReference>
<evidence type="ECO:0000313" key="7">
    <source>
        <dbReference type="Proteomes" id="UP000266292"/>
    </source>
</evidence>
<dbReference type="OrthoDB" id="9770965at2"/>
<feature type="active site" description="Nucleophile" evidence="4">
    <location>
        <position position="67"/>
    </location>
</feature>
<dbReference type="GO" id="GO:0016042">
    <property type="term" value="P:lipid catabolic process"/>
    <property type="evidence" value="ECO:0007669"/>
    <property type="project" value="UniProtKB-UniRule"/>
</dbReference>
<feature type="short sequence motif" description="DGA/G" evidence="4">
    <location>
        <begin position="216"/>
        <end position="218"/>
    </location>
</feature>
<dbReference type="KEGG" id="pact:CA264_07265"/>
<dbReference type="Gene3D" id="3.40.1090.10">
    <property type="entry name" value="Cytosolic phospholipase A2 catalytic domain"/>
    <property type="match status" value="2"/>
</dbReference>
<protein>
    <submittedName>
        <fullName evidence="6">Patatin</fullName>
    </submittedName>
</protein>
<evidence type="ECO:0000256" key="1">
    <source>
        <dbReference type="ARBA" id="ARBA00022801"/>
    </source>
</evidence>
<dbReference type="STRING" id="709015.GCA_000472485_01457"/>
<dbReference type="PANTHER" id="PTHR14226:SF29">
    <property type="entry name" value="NEUROPATHY TARGET ESTERASE SWS"/>
    <property type="match status" value="1"/>
</dbReference>
<dbReference type="Pfam" id="PF01734">
    <property type="entry name" value="Patatin"/>
    <property type="match status" value="1"/>
</dbReference>
<organism evidence="6 7">
    <name type="scientific">Pontibacter actiniarum</name>
    <dbReference type="NCBI Taxonomy" id="323450"/>
    <lineage>
        <taxon>Bacteria</taxon>
        <taxon>Pseudomonadati</taxon>
        <taxon>Bacteroidota</taxon>
        <taxon>Cytophagia</taxon>
        <taxon>Cytophagales</taxon>
        <taxon>Hymenobacteraceae</taxon>
        <taxon>Pontibacter</taxon>
    </lineage>
</organism>
<evidence type="ECO:0000256" key="4">
    <source>
        <dbReference type="PROSITE-ProRule" id="PRU01161"/>
    </source>
</evidence>
<evidence type="ECO:0000256" key="3">
    <source>
        <dbReference type="ARBA" id="ARBA00023098"/>
    </source>
</evidence>
<feature type="short sequence motif" description="GXSXG" evidence="4">
    <location>
        <begin position="65"/>
        <end position="69"/>
    </location>
</feature>
<dbReference type="SUPFAM" id="SSF52151">
    <property type="entry name" value="FabD/lysophospholipase-like"/>
    <property type="match status" value="1"/>
</dbReference>
<gene>
    <name evidence="6" type="ORF">CA264_07265</name>
</gene>
<evidence type="ECO:0000313" key="6">
    <source>
        <dbReference type="EMBL" id="ARS35253.1"/>
    </source>
</evidence>
<accession>A0A1X9YQV7</accession>
<dbReference type="Proteomes" id="UP000266292">
    <property type="component" value="Chromosome"/>
</dbReference>